<protein>
    <submittedName>
        <fullName evidence="2">Uncharacterized protein</fullName>
    </submittedName>
</protein>
<accession>A0A1Y1BQ44</accession>
<evidence type="ECO:0000256" key="1">
    <source>
        <dbReference type="SAM" id="MobiDB-lite"/>
    </source>
</evidence>
<gene>
    <name evidence="2" type="ORF">BSFP_049000</name>
</gene>
<feature type="region of interest" description="Disordered" evidence="1">
    <location>
        <begin position="1"/>
        <end position="29"/>
    </location>
</feature>
<dbReference type="EMBL" id="AP018112">
    <property type="protein sequence ID" value="BAX62033.1"/>
    <property type="molecule type" value="Genomic_DNA"/>
</dbReference>
<evidence type="ECO:0000313" key="3">
    <source>
        <dbReference type="Proteomes" id="UP000218432"/>
    </source>
</evidence>
<evidence type="ECO:0000313" key="2">
    <source>
        <dbReference type="EMBL" id="BAX62033.1"/>
    </source>
</evidence>
<proteinExistence type="predicted"/>
<name>A0A1Y1BQ44_9BURK</name>
<sequence length="29" mass="3484">MHQTNPAKPRFRVRPQFPHARVGERRASR</sequence>
<reference evidence="2 3" key="1">
    <citation type="journal article" date="2017" name="Genome Announc.">
        <title>Complete Genome Sequence of Burkholderia stabilis FERMP-21014.</title>
        <authorList>
            <person name="Konishi K."/>
            <person name="Kumagai T."/>
            <person name="Sakasegawa S."/>
            <person name="Tamura T."/>
        </authorList>
    </citation>
    <scope>NUCLEOTIDE SEQUENCE [LARGE SCALE GENOMIC DNA]</scope>
    <source>
        <strain evidence="2 3">FERMP-21014</strain>
    </source>
</reference>
<dbReference type="Proteomes" id="UP000218432">
    <property type="component" value="Chromosome 2"/>
</dbReference>
<organism evidence="2 3">
    <name type="scientific">Burkholderia stabilis</name>
    <dbReference type="NCBI Taxonomy" id="95485"/>
    <lineage>
        <taxon>Bacteria</taxon>
        <taxon>Pseudomonadati</taxon>
        <taxon>Pseudomonadota</taxon>
        <taxon>Betaproteobacteria</taxon>
        <taxon>Burkholderiales</taxon>
        <taxon>Burkholderiaceae</taxon>
        <taxon>Burkholderia</taxon>
        <taxon>Burkholderia cepacia complex</taxon>
    </lineage>
</organism>
<dbReference type="AlphaFoldDB" id="A0A1Y1BQ44"/>